<name>A0A7S3LJV6_9STRA</name>
<dbReference type="PANTHER" id="PTHR11931">
    <property type="entry name" value="PHOSPHOGLYCERATE MUTASE"/>
    <property type="match status" value="1"/>
</dbReference>
<evidence type="ECO:0000256" key="5">
    <source>
        <dbReference type="PIRSR" id="PIRSR613078-2"/>
    </source>
</evidence>
<dbReference type="InterPro" id="IPR013078">
    <property type="entry name" value="His_Pase_superF_clade-1"/>
</dbReference>
<dbReference type="InterPro" id="IPR001345">
    <property type="entry name" value="PG/BPGM_mutase_AS"/>
</dbReference>
<accession>A0A7S3LJV6</accession>
<keyword evidence="4" id="KW-0413">Isomerase</keyword>
<evidence type="ECO:0000256" key="2">
    <source>
        <dbReference type="ARBA" id="ARBA00012028"/>
    </source>
</evidence>
<dbReference type="Pfam" id="PF00300">
    <property type="entry name" value="His_Phos_1"/>
    <property type="match status" value="2"/>
</dbReference>
<keyword evidence="3" id="KW-0324">Glycolysis</keyword>
<proteinExistence type="inferred from homology"/>
<organism evidence="7">
    <name type="scientific">Aplanochytrium stocchinoi</name>
    <dbReference type="NCBI Taxonomy" id="215587"/>
    <lineage>
        <taxon>Eukaryota</taxon>
        <taxon>Sar</taxon>
        <taxon>Stramenopiles</taxon>
        <taxon>Bigyra</taxon>
        <taxon>Labyrinthulomycetes</taxon>
        <taxon>Thraustochytrida</taxon>
        <taxon>Thraustochytriidae</taxon>
        <taxon>Aplanochytrium</taxon>
    </lineage>
</organism>
<evidence type="ECO:0000313" key="7">
    <source>
        <dbReference type="EMBL" id="CAE0431002.1"/>
    </source>
</evidence>
<sequence>MFTRFLRKSKSFSPSFIPIHSEKRMTSFPNESVIVNGNGEKQGGLLVLLRHGQSMWNCIPQHPDRMWRYAGAYDVALSKKGVEEAVEAGRRLRDIPVDVVFSSCLSRATMTAMLALNDHSSGKTPVCSSISGSYIEGLKGISQLPTGTALPIISSSKLNERNFGDLQGIPSTEHLKRHTKEFLHKVRNDFHTRFPGETGESSFDVYDRVIPYFESEILPRLLEGKNVLLVSHGFVMRCLIKYLDGMDEIEWNYQMSIEKSNPEECKLLASTGVPLVYQYEQRNKEDLKSDTADAIPIPRKIGCDRAYLLEQSCATY</sequence>
<dbReference type="EC" id="5.4.2.11" evidence="2"/>
<dbReference type="EMBL" id="HBIN01002105">
    <property type="protein sequence ID" value="CAE0431002.1"/>
    <property type="molecule type" value="Transcribed_RNA"/>
</dbReference>
<evidence type="ECO:0000256" key="6">
    <source>
        <dbReference type="PIRSR" id="PIRSR613078-3"/>
    </source>
</evidence>
<dbReference type="PROSITE" id="PS00175">
    <property type="entry name" value="PG_MUTASE"/>
    <property type="match status" value="1"/>
</dbReference>
<dbReference type="CDD" id="cd07067">
    <property type="entry name" value="HP_PGM_like"/>
    <property type="match status" value="1"/>
</dbReference>
<feature type="binding site" evidence="5">
    <location>
        <begin position="50"/>
        <end position="57"/>
    </location>
    <ligand>
        <name>substrate</name>
    </ligand>
</feature>
<dbReference type="SUPFAM" id="SSF53254">
    <property type="entry name" value="Phosphoglycerate mutase-like"/>
    <property type="match status" value="1"/>
</dbReference>
<evidence type="ECO:0000256" key="4">
    <source>
        <dbReference type="ARBA" id="ARBA00023235"/>
    </source>
</evidence>
<dbReference type="GO" id="GO:0006096">
    <property type="term" value="P:glycolytic process"/>
    <property type="evidence" value="ECO:0007669"/>
    <property type="project" value="UniProtKB-KW"/>
</dbReference>
<evidence type="ECO:0000256" key="3">
    <source>
        <dbReference type="ARBA" id="ARBA00023152"/>
    </source>
</evidence>
<feature type="binding site" evidence="5">
    <location>
        <position position="107"/>
    </location>
    <ligand>
        <name>substrate</name>
    </ligand>
</feature>
<protein>
    <recommendedName>
        <fullName evidence="2">phosphoglycerate mutase (2,3-diphosphoglycerate-dependent)</fullName>
        <ecNumber evidence="2">5.4.2.11</ecNumber>
    </recommendedName>
</protein>
<comment type="similarity">
    <text evidence="1">Belongs to the phosphoglycerate mutase family. BPG-dependent PGAM subfamily.</text>
</comment>
<dbReference type="AlphaFoldDB" id="A0A7S3LJV6"/>
<dbReference type="SMART" id="SM00855">
    <property type="entry name" value="PGAM"/>
    <property type="match status" value="1"/>
</dbReference>
<dbReference type="GO" id="GO:0004619">
    <property type="term" value="F:phosphoglycerate mutase activity"/>
    <property type="evidence" value="ECO:0007669"/>
    <property type="project" value="UniProtKB-EC"/>
</dbReference>
<dbReference type="InterPro" id="IPR029033">
    <property type="entry name" value="His_PPase_superfam"/>
</dbReference>
<dbReference type="Gene3D" id="3.40.50.1240">
    <property type="entry name" value="Phosphoglycerate mutase-like"/>
    <property type="match status" value="1"/>
</dbReference>
<evidence type="ECO:0000256" key="1">
    <source>
        <dbReference type="ARBA" id="ARBA00006717"/>
    </source>
</evidence>
<gene>
    <name evidence="7" type="ORF">ASTO00021_LOCUS1352</name>
</gene>
<feature type="site" description="Transition state stabilizer" evidence="6">
    <location>
        <position position="232"/>
    </location>
</feature>
<dbReference type="InterPro" id="IPR005952">
    <property type="entry name" value="Phosphogly_mut1"/>
</dbReference>
<reference evidence="7" key="1">
    <citation type="submission" date="2021-01" db="EMBL/GenBank/DDBJ databases">
        <authorList>
            <person name="Corre E."/>
            <person name="Pelletier E."/>
            <person name="Niang G."/>
            <person name="Scheremetjew M."/>
            <person name="Finn R."/>
            <person name="Kale V."/>
            <person name="Holt S."/>
            <person name="Cochrane G."/>
            <person name="Meng A."/>
            <person name="Brown T."/>
            <person name="Cohen L."/>
        </authorList>
    </citation>
    <scope>NUCLEOTIDE SEQUENCE</scope>
    <source>
        <strain evidence="7">GSBS06</strain>
    </source>
</reference>